<proteinExistence type="predicted"/>
<dbReference type="InterPro" id="IPR024524">
    <property type="entry name" value="DUF3800"/>
</dbReference>
<sequence>MISSDVTHVGFSDESSWNTGRFGSVALITGSIAPITQVEQKLAESLQQLRARELKWSELRRTHERSIAEEVCKLVIDMICCDQLRVDVLVFDKTDSRHNVPGRDDSANLERLYYHLFHNVLRLRWPSGAIWTLYADEQSTIAWDKLEEILQTVSRRQSPQGQLLAESHSSQQRDVAFQVAEIHPSSSREHPLLQMADLFAGMAVFAAEHCTEFCNWKRKETGQISFWDELSTGKSLPKASLQRFHFLHYFCRLCSEHRLGITLESPRGLRTRDPRNPLNFWWYEPQHPADKAPTKKQG</sequence>
<evidence type="ECO:0000313" key="1">
    <source>
        <dbReference type="EMBL" id="MCM8750199.1"/>
    </source>
</evidence>
<protein>
    <submittedName>
        <fullName evidence="1">DUF3800 domain-containing protein</fullName>
    </submittedName>
</protein>
<dbReference type="EMBL" id="JAMSLR010000012">
    <property type="protein sequence ID" value="MCM8750199.1"/>
    <property type="molecule type" value="Genomic_DNA"/>
</dbReference>
<gene>
    <name evidence="1" type="ORF">NET02_13685</name>
</gene>
<evidence type="ECO:0000313" key="2">
    <source>
        <dbReference type="Proteomes" id="UP001165306"/>
    </source>
</evidence>
<comment type="caution">
    <text evidence="1">The sequence shown here is derived from an EMBL/GenBank/DDBJ whole genome shotgun (WGS) entry which is preliminary data.</text>
</comment>
<accession>A0AA41WBT6</accession>
<dbReference type="Proteomes" id="UP001165306">
    <property type="component" value="Unassembled WGS sequence"/>
</dbReference>
<name>A0AA41WBT6_9BACT</name>
<reference evidence="1" key="1">
    <citation type="submission" date="2022-06" db="EMBL/GenBank/DDBJ databases">
        <title>CFH 74404 Thermomicrobiaceae sp.</title>
        <authorList>
            <person name="Ming H."/>
            <person name="Li W.-J."/>
            <person name="Zhao Z."/>
        </authorList>
    </citation>
    <scope>NUCLEOTIDE SEQUENCE</scope>
    <source>
        <strain evidence="1">CFH 74404</strain>
    </source>
</reference>
<organism evidence="1 2">
    <name type="scientific">Thermalbibacter longus</name>
    <dbReference type="NCBI Taxonomy" id="2951981"/>
    <lineage>
        <taxon>Bacteria</taxon>
        <taxon>Pseudomonadati</taxon>
        <taxon>Thermomicrobiota</taxon>
        <taxon>Thermomicrobia</taxon>
        <taxon>Thermomicrobiales</taxon>
        <taxon>Thermomicrobiaceae</taxon>
        <taxon>Thermalbibacter</taxon>
    </lineage>
</organism>
<dbReference type="RefSeq" id="WP_284057987.1">
    <property type="nucleotide sequence ID" value="NZ_JAMSLR010000012.1"/>
</dbReference>
<dbReference type="AlphaFoldDB" id="A0AA41WBT6"/>
<keyword evidence="2" id="KW-1185">Reference proteome</keyword>
<dbReference type="Pfam" id="PF12686">
    <property type="entry name" value="DUF3800"/>
    <property type="match status" value="1"/>
</dbReference>